<evidence type="ECO:0000259" key="1">
    <source>
        <dbReference type="PROSITE" id="PS50830"/>
    </source>
</evidence>
<name>A0A918RGM3_9SPHN</name>
<proteinExistence type="predicted"/>
<dbReference type="AlphaFoldDB" id="A0A918RGM3"/>
<dbReference type="EMBL" id="BMZD01000002">
    <property type="protein sequence ID" value="GGZ94251.1"/>
    <property type="molecule type" value="Genomic_DNA"/>
</dbReference>
<dbReference type="InterPro" id="IPR016071">
    <property type="entry name" value="Staphylococal_nuclease_OB-fold"/>
</dbReference>
<dbReference type="InterPro" id="IPR035437">
    <property type="entry name" value="SNase_OB-fold_sf"/>
</dbReference>
<reference evidence="2" key="1">
    <citation type="journal article" date="2014" name="Int. J. Syst. Evol. Microbiol.">
        <title>Complete genome sequence of Corynebacterium casei LMG S-19264T (=DSM 44701T), isolated from a smear-ripened cheese.</title>
        <authorList>
            <consortium name="US DOE Joint Genome Institute (JGI-PGF)"/>
            <person name="Walter F."/>
            <person name="Albersmeier A."/>
            <person name="Kalinowski J."/>
            <person name="Ruckert C."/>
        </authorList>
    </citation>
    <scope>NUCLEOTIDE SEQUENCE</scope>
    <source>
        <strain evidence="2">KCTC 32422</strain>
    </source>
</reference>
<gene>
    <name evidence="2" type="ORF">GCM10011617_12940</name>
</gene>
<protein>
    <submittedName>
        <fullName evidence="2">Nuclease</fullName>
    </submittedName>
</protein>
<dbReference type="RefSeq" id="WP_189539600.1">
    <property type="nucleotide sequence ID" value="NZ_BMZD01000002.1"/>
</dbReference>
<dbReference type="Pfam" id="PF00565">
    <property type="entry name" value="SNase"/>
    <property type="match status" value="1"/>
</dbReference>
<evidence type="ECO:0000313" key="3">
    <source>
        <dbReference type="Proteomes" id="UP000634139"/>
    </source>
</evidence>
<dbReference type="Gene3D" id="2.40.50.90">
    <property type="match status" value="1"/>
</dbReference>
<evidence type="ECO:0000313" key="2">
    <source>
        <dbReference type="EMBL" id="GGZ94251.1"/>
    </source>
</evidence>
<accession>A0A918RGM3</accession>
<comment type="caution">
    <text evidence="2">The sequence shown here is derived from an EMBL/GenBank/DDBJ whole genome shotgun (WGS) entry which is preliminary data.</text>
</comment>
<feature type="domain" description="TNase-like" evidence="1">
    <location>
        <begin position="23"/>
        <end position="110"/>
    </location>
</feature>
<organism evidence="2 3">
    <name type="scientific">Novosphingobium arvoryzae</name>
    <dbReference type="NCBI Taxonomy" id="1256514"/>
    <lineage>
        <taxon>Bacteria</taxon>
        <taxon>Pseudomonadati</taxon>
        <taxon>Pseudomonadota</taxon>
        <taxon>Alphaproteobacteria</taxon>
        <taxon>Sphingomonadales</taxon>
        <taxon>Sphingomonadaceae</taxon>
        <taxon>Novosphingobium</taxon>
    </lineage>
</organism>
<dbReference type="Proteomes" id="UP000634139">
    <property type="component" value="Unassembled WGS sequence"/>
</dbReference>
<keyword evidence="3" id="KW-1185">Reference proteome</keyword>
<dbReference type="SUPFAM" id="SSF50199">
    <property type="entry name" value="Staphylococcal nuclease"/>
    <property type="match status" value="1"/>
</dbReference>
<sequence length="131" mass="13890">MALLTLTAAAFVFCAQGPRTTCVVDGDTFWLNGEKVRIADINAPETSGAACPAEAAQGEAAKRRLLSLLNAGPFDLIVQGRAQDRYGRLLRTVTRGGRSLGGMLVAEGLAEPWQGKRGDWCAMLAGSRPSR</sequence>
<dbReference type="PROSITE" id="PS50830">
    <property type="entry name" value="TNASE_3"/>
    <property type="match status" value="1"/>
</dbReference>
<reference evidence="2" key="2">
    <citation type="submission" date="2020-09" db="EMBL/GenBank/DDBJ databases">
        <authorList>
            <person name="Sun Q."/>
            <person name="Kim S."/>
        </authorList>
    </citation>
    <scope>NUCLEOTIDE SEQUENCE</scope>
    <source>
        <strain evidence="2">KCTC 32422</strain>
    </source>
</reference>